<evidence type="ECO:0000313" key="4">
    <source>
        <dbReference type="Proteomes" id="UP000509322"/>
    </source>
</evidence>
<evidence type="ECO:0008006" key="5">
    <source>
        <dbReference type="Google" id="ProtNLM"/>
    </source>
</evidence>
<dbReference type="RefSeq" id="WP_179921519.1">
    <property type="nucleotide sequence ID" value="NZ_CP058689.1"/>
</dbReference>
<dbReference type="AlphaFoldDB" id="A0A7H9BQJ9"/>
<proteinExistence type="predicted"/>
<evidence type="ECO:0000256" key="1">
    <source>
        <dbReference type="SAM" id="MobiDB-lite"/>
    </source>
</evidence>
<accession>A0A7H9BQJ9</accession>
<sequence>MSRILISTLLVGATLLTAGCANSVLNDPEEMARRQAFVERQQAGWDRFWGGGSGGGSTASSSGSSTSQRTSPGLMQTSISTPSQCRAIGGTWNTASNYCWKL</sequence>
<keyword evidence="2" id="KW-0732">Signal</keyword>
<evidence type="ECO:0000256" key="2">
    <source>
        <dbReference type="SAM" id="SignalP"/>
    </source>
</evidence>
<feature type="chain" id="PRO_5028821700" description="Lipoprotein" evidence="2">
    <location>
        <begin position="24"/>
        <end position="102"/>
    </location>
</feature>
<reference evidence="3 4" key="1">
    <citation type="submission" date="2020-07" db="EMBL/GenBank/DDBJ databases">
        <title>The complete genome of Paracoccus pantotrophus ACCC 10489.</title>
        <authorList>
            <person name="Si Y."/>
        </authorList>
    </citation>
    <scope>NUCLEOTIDE SEQUENCE [LARGE SCALE GENOMIC DNA]</scope>
    <source>
        <strain evidence="3 4">ACCC10489</strain>
    </source>
</reference>
<feature type="signal peptide" evidence="2">
    <location>
        <begin position="1"/>
        <end position="23"/>
    </location>
</feature>
<name>A0A7H9BQJ9_PARPN</name>
<organism evidence="3 4">
    <name type="scientific">Paracoccus pantotrophus</name>
    <name type="common">Thiosphaera pantotropha</name>
    <dbReference type="NCBI Taxonomy" id="82367"/>
    <lineage>
        <taxon>Bacteria</taxon>
        <taxon>Pseudomonadati</taxon>
        <taxon>Pseudomonadota</taxon>
        <taxon>Alphaproteobacteria</taxon>
        <taxon>Rhodobacterales</taxon>
        <taxon>Paracoccaceae</taxon>
        <taxon>Paracoccus</taxon>
    </lineage>
</organism>
<evidence type="ECO:0000313" key="3">
    <source>
        <dbReference type="EMBL" id="QLH13105.1"/>
    </source>
</evidence>
<feature type="compositionally biased region" description="Low complexity" evidence="1">
    <location>
        <begin position="58"/>
        <end position="73"/>
    </location>
</feature>
<dbReference type="PROSITE" id="PS51257">
    <property type="entry name" value="PROKAR_LIPOPROTEIN"/>
    <property type="match status" value="1"/>
</dbReference>
<gene>
    <name evidence="3" type="ORF">HYQ43_02040</name>
</gene>
<dbReference type="Proteomes" id="UP000509322">
    <property type="component" value="Chromosome 1"/>
</dbReference>
<protein>
    <recommendedName>
        <fullName evidence="5">Lipoprotein</fullName>
    </recommendedName>
</protein>
<feature type="region of interest" description="Disordered" evidence="1">
    <location>
        <begin position="46"/>
        <end position="81"/>
    </location>
</feature>
<dbReference type="EMBL" id="CP058689">
    <property type="protein sequence ID" value="QLH13105.1"/>
    <property type="molecule type" value="Genomic_DNA"/>
</dbReference>